<proteinExistence type="predicted"/>
<dbReference type="AlphaFoldDB" id="A0A7C3SN81"/>
<dbReference type="EMBL" id="DTGA01000097">
    <property type="protein sequence ID" value="HGB31060.1"/>
    <property type="molecule type" value="Genomic_DNA"/>
</dbReference>
<sequence>MEKTKIDFRAHFGSQERKAVFLERRKGIMPIYFAINLYGEGEKADIWVESVEAKNIDEAEDLLARNNPQIILTRSEARKVLQELRKRMEKGKKG</sequence>
<reference evidence="1" key="1">
    <citation type="journal article" date="2020" name="mSystems">
        <title>Genome- and Community-Level Interaction Insights into Carbon Utilization and Element Cycling Functions of Hydrothermarchaeota in Hydrothermal Sediment.</title>
        <authorList>
            <person name="Zhou Z."/>
            <person name="Liu Y."/>
            <person name="Xu W."/>
            <person name="Pan J."/>
            <person name="Luo Z.H."/>
            <person name="Li M."/>
        </authorList>
    </citation>
    <scope>NUCLEOTIDE SEQUENCE [LARGE SCALE GENOMIC DNA]</scope>
    <source>
        <strain evidence="1">SpSt-751</strain>
    </source>
</reference>
<evidence type="ECO:0000313" key="1">
    <source>
        <dbReference type="EMBL" id="HGB31060.1"/>
    </source>
</evidence>
<gene>
    <name evidence="1" type="ORF">ENV35_04205</name>
</gene>
<accession>A0A7C3SN81</accession>
<protein>
    <submittedName>
        <fullName evidence="1">Uncharacterized protein</fullName>
    </submittedName>
</protein>
<organism evidence="1">
    <name type="scientific">Dictyoglomus turgidum</name>
    <dbReference type="NCBI Taxonomy" id="513050"/>
    <lineage>
        <taxon>Bacteria</taxon>
        <taxon>Pseudomonadati</taxon>
        <taxon>Dictyoglomota</taxon>
        <taxon>Dictyoglomia</taxon>
        <taxon>Dictyoglomales</taxon>
        <taxon>Dictyoglomaceae</taxon>
        <taxon>Dictyoglomus</taxon>
    </lineage>
</organism>
<comment type="caution">
    <text evidence="1">The sequence shown here is derived from an EMBL/GenBank/DDBJ whole genome shotgun (WGS) entry which is preliminary data.</text>
</comment>
<name>A0A7C3SN81_9BACT</name>